<dbReference type="EMBL" id="JXLI01000013">
    <property type="protein sequence ID" value="KJY55829.1"/>
    <property type="molecule type" value="Genomic_DNA"/>
</dbReference>
<dbReference type="NCBIfam" id="TIGR02384">
    <property type="entry name" value="RelB_DinJ"/>
    <property type="match status" value="1"/>
</dbReference>
<dbReference type="InterPro" id="IPR007337">
    <property type="entry name" value="RelB/DinJ"/>
</dbReference>
<evidence type="ECO:0000256" key="2">
    <source>
        <dbReference type="ARBA" id="ARBA00022649"/>
    </source>
</evidence>
<name>A0A0F4LC25_9LACO</name>
<comment type="similarity">
    <text evidence="1">Belongs to the RelB/DinJ antitoxin family.</text>
</comment>
<sequence>MLSPEKSKISISVKVNSEDKNRVTEIFNSLGLNLSTAINIFIKKSIAEGGLPFEVRDPFYSEENQAELNQRFKKINNNQDIHSHHLLSSEQKKE</sequence>
<accession>A0A0F4LC25</accession>
<dbReference type="PANTHER" id="PTHR38781">
    <property type="entry name" value="ANTITOXIN DINJ-RELATED"/>
    <property type="match status" value="1"/>
</dbReference>
<dbReference type="Gene3D" id="1.10.1220.10">
    <property type="entry name" value="Met repressor-like"/>
    <property type="match status" value="1"/>
</dbReference>
<dbReference type="GO" id="GO:0006351">
    <property type="term" value="P:DNA-templated transcription"/>
    <property type="evidence" value="ECO:0007669"/>
    <property type="project" value="TreeGrafter"/>
</dbReference>
<keyword evidence="2" id="KW-1277">Toxin-antitoxin system</keyword>
<proteinExistence type="inferred from homology"/>
<dbReference type="HOGENOM" id="CLU_154558_16_0_9"/>
<dbReference type="Pfam" id="PF04221">
    <property type="entry name" value="RelB"/>
    <property type="match status" value="1"/>
</dbReference>
<organism evidence="3 4">
    <name type="scientific">Lactobacillus melliventris</name>
    <dbReference type="NCBI Taxonomy" id="1218507"/>
    <lineage>
        <taxon>Bacteria</taxon>
        <taxon>Bacillati</taxon>
        <taxon>Bacillota</taxon>
        <taxon>Bacilli</taxon>
        <taxon>Lactobacillales</taxon>
        <taxon>Lactobacillaceae</taxon>
        <taxon>Lactobacillus</taxon>
    </lineage>
</organism>
<reference evidence="3 4" key="1">
    <citation type="submission" date="2015-01" db="EMBL/GenBank/DDBJ databases">
        <title>Comparative genomics of the lactic acid bacteria isolated from the honey bee gut.</title>
        <authorList>
            <person name="Ellegaard K.M."/>
            <person name="Tamarit D."/>
            <person name="Javelind E."/>
            <person name="Olofsson T."/>
            <person name="Andersson S.G."/>
            <person name="Vasquez A."/>
        </authorList>
    </citation>
    <scope>NUCLEOTIDE SEQUENCE [LARGE SCALE GENOMIC DNA]</scope>
    <source>
        <strain evidence="3 4">Hma8</strain>
    </source>
</reference>
<evidence type="ECO:0000256" key="1">
    <source>
        <dbReference type="ARBA" id="ARBA00010562"/>
    </source>
</evidence>
<dbReference type="InterPro" id="IPR013321">
    <property type="entry name" value="Arc_rbn_hlx_hlx"/>
</dbReference>
<dbReference type="PATRIC" id="fig|1218507.3.peg.1883"/>
<dbReference type="OrthoDB" id="9804867at2"/>
<comment type="caution">
    <text evidence="3">The sequence shown here is derived from an EMBL/GenBank/DDBJ whole genome shotgun (WGS) entry which is preliminary data.</text>
</comment>
<dbReference type="PANTHER" id="PTHR38781:SF1">
    <property type="entry name" value="ANTITOXIN DINJ-RELATED"/>
    <property type="match status" value="1"/>
</dbReference>
<dbReference type="RefSeq" id="WP_046325603.1">
    <property type="nucleotide sequence ID" value="NZ_JBHTMT010000002.1"/>
</dbReference>
<dbReference type="AlphaFoldDB" id="A0A0F4LC25"/>
<evidence type="ECO:0000313" key="3">
    <source>
        <dbReference type="EMBL" id="KJY55829.1"/>
    </source>
</evidence>
<dbReference type="GO" id="GO:0006355">
    <property type="term" value="P:regulation of DNA-templated transcription"/>
    <property type="evidence" value="ECO:0007669"/>
    <property type="project" value="InterPro"/>
</dbReference>
<protein>
    <submittedName>
        <fullName evidence="3">Toxin-antitoxin system, antitoxin</fullName>
    </submittedName>
</protein>
<evidence type="ECO:0000313" key="4">
    <source>
        <dbReference type="Proteomes" id="UP000033531"/>
    </source>
</evidence>
<dbReference type="Proteomes" id="UP000033531">
    <property type="component" value="Unassembled WGS sequence"/>
</dbReference>
<dbReference type="STRING" id="1218507.JF74_16850"/>
<gene>
    <name evidence="3" type="ORF">JF74_16850</name>
</gene>